<dbReference type="Proteomes" id="UP000198615">
    <property type="component" value="Unassembled WGS sequence"/>
</dbReference>
<dbReference type="SMART" id="SM00881">
    <property type="entry name" value="CoA_binding"/>
    <property type="match status" value="1"/>
</dbReference>
<evidence type="ECO:0000313" key="3">
    <source>
        <dbReference type="EMBL" id="SDF79033.1"/>
    </source>
</evidence>
<sequence>MSSSNGGWIDALVRPSTVAVVGASDDPKKDSARPLRFLRRHGFKGTVWPINPMRETVLGEKAWPSLADLPGVPEHVYIVTAAERVEEQVVEAARLGVKVATVLADGFAEAGEDGAEAQRRLVEKAHAGGMRLLGPNSMGAANVADAVPFTTNAAWEAESLVPGRLMALSQSGSLIGTLVSRGAARGIGFHSLVSVGNEADLDVGAIGEAAVGLDGVDAFILFLETVRRPERIAAFARAADAAGKPIVVYKLGRSPEAQALAVSHTGALVGSDKAADAFFRDLGILRVDQFEALLELPALLKGRRPDAARRSKPVAVVTTTGGGGAMAVDRLGAAGIEVEGASDALRAHVKQAVGLSLKPARLIDVTLAGARYEVMKTVLDGLLDSGDYAAVVAAIGSSAQFLPERAVQPIVDCAGHDTPIAAAPLPQADRALAMLSEAEVAGFRSVESMADAVRAFMEWRPPKPLPTDPAPEIGPARPAAVLGEADGLDLLDRLGLTTVERRLLGPDDAIPDDIVYPVVLKAVSADLPHKTEAGAVALGLTDRTALEAARDAMRAHLKTSAPGAALEGWLVQTMVRGLGEALVGYRVDPEVGPVISVAPGGIFAELYEDVAVRTAPVDLAGAREMIAQVTGLRALAGWRGRQAGDLEALARTVAALSALALDPDLRVAEAEANPVMVLADGAVAVDALVRFA</sequence>
<dbReference type="RefSeq" id="WP_093150550.1">
    <property type="nucleotide sequence ID" value="NZ_FNBW01000006.1"/>
</dbReference>
<organism evidence="3 4">
    <name type="scientific">Thalassobaculum litoreum DSM 18839</name>
    <dbReference type="NCBI Taxonomy" id="1123362"/>
    <lineage>
        <taxon>Bacteria</taxon>
        <taxon>Pseudomonadati</taxon>
        <taxon>Pseudomonadota</taxon>
        <taxon>Alphaproteobacteria</taxon>
        <taxon>Rhodospirillales</taxon>
        <taxon>Thalassobaculaceae</taxon>
        <taxon>Thalassobaculum</taxon>
    </lineage>
</organism>
<gene>
    <name evidence="3" type="ORF">SAMN05660686_02396</name>
</gene>
<dbReference type="SUPFAM" id="SSF51735">
    <property type="entry name" value="NAD(P)-binding Rossmann-fold domains"/>
    <property type="match status" value="1"/>
</dbReference>
<dbReference type="GO" id="GO:0005524">
    <property type="term" value="F:ATP binding"/>
    <property type="evidence" value="ECO:0007669"/>
    <property type="project" value="InterPro"/>
</dbReference>
<dbReference type="Gene3D" id="3.30.1490.20">
    <property type="entry name" value="ATP-grasp fold, A domain"/>
    <property type="match status" value="1"/>
</dbReference>
<dbReference type="Pfam" id="PF13607">
    <property type="entry name" value="Succ_CoA_lig"/>
    <property type="match status" value="1"/>
</dbReference>
<dbReference type="PANTHER" id="PTHR42793">
    <property type="entry name" value="COA BINDING DOMAIN CONTAINING PROTEIN"/>
    <property type="match status" value="1"/>
</dbReference>
<evidence type="ECO:0000259" key="2">
    <source>
        <dbReference type="SMART" id="SM00881"/>
    </source>
</evidence>
<dbReference type="SUPFAM" id="SSF56059">
    <property type="entry name" value="Glutathione synthetase ATP-binding domain-like"/>
    <property type="match status" value="1"/>
</dbReference>
<feature type="domain" description="CoA-binding" evidence="2">
    <location>
        <begin position="12"/>
        <end position="107"/>
    </location>
</feature>
<comment type="caution">
    <text evidence="3">The sequence shown here is derived from an EMBL/GenBank/DDBJ whole genome shotgun (WGS) entry which is preliminary data.</text>
</comment>
<dbReference type="AlphaFoldDB" id="A0A8G2EYF7"/>
<dbReference type="SUPFAM" id="SSF52210">
    <property type="entry name" value="Succinyl-CoA synthetase domains"/>
    <property type="match status" value="2"/>
</dbReference>
<dbReference type="Pfam" id="PF13380">
    <property type="entry name" value="CoA_binding_2"/>
    <property type="match status" value="1"/>
</dbReference>
<protein>
    <submittedName>
        <fullName evidence="3">Acyl-CoA synthetase (NDP forming)</fullName>
    </submittedName>
</protein>
<dbReference type="Gene3D" id="3.40.50.720">
    <property type="entry name" value="NAD(P)-binding Rossmann-like Domain"/>
    <property type="match status" value="1"/>
</dbReference>
<dbReference type="Pfam" id="PF13549">
    <property type="entry name" value="ATP-grasp_5"/>
    <property type="match status" value="1"/>
</dbReference>
<evidence type="ECO:0000256" key="1">
    <source>
        <dbReference type="ARBA" id="ARBA00022532"/>
    </source>
</evidence>
<dbReference type="InterPro" id="IPR016102">
    <property type="entry name" value="Succinyl-CoA_synth-like"/>
</dbReference>
<accession>A0A8G2EYF7</accession>
<dbReference type="Gene3D" id="3.40.50.261">
    <property type="entry name" value="Succinyl-CoA synthetase domains"/>
    <property type="match status" value="2"/>
</dbReference>
<dbReference type="InterPro" id="IPR003781">
    <property type="entry name" value="CoA-bd"/>
</dbReference>
<keyword evidence="4" id="KW-1185">Reference proteome</keyword>
<evidence type="ECO:0000313" key="4">
    <source>
        <dbReference type="Proteomes" id="UP000198615"/>
    </source>
</evidence>
<dbReference type="Gene3D" id="3.30.470.20">
    <property type="entry name" value="ATP-grasp fold, B domain"/>
    <property type="match status" value="1"/>
</dbReference>
<keyword evidence="1" id="KW-0816">Tricarboxylic acid cycle</keyword>
<reference evidence="3 4" key="1">
    <citation type="submission" date="2016-10" db="EMBL/GenBank/DDBJ databases">
        <authorList>
            <person name="Varghese N."/>
            <person name="Submissions S."/>
        </authorList>
    </citation>
    <scope>NUCLEOTIDE SEQUENCE [LARGE SCALE GENOMIC DNA]</scope>
    <source>
        <strain evidence="3 4">DSM 18839</strain>
    </source>
</reference>
<dbReference type="InterPro" id="IPR036291">
    <property type="entry name" value="NAD(P)-bd_dom_sf"/>
</dbReference>
<dbReference type="EMBL" id="FNBW01000006">
    <property type="protein sequence ID" value="SDF79033.1"/>
    <property type="molecule type" value="Genomic_DNA"/>
</dbReference>
<dbReference type="OrthoDB" id="9807426at2"/>
<proteinExistence type="predicted"/>
<dbReference type="PANTHER" id="PTHR42793:SF4">
    <property type="entry name" value="BLL6376 PROTEIN"/>
    <property type="match status" value="1"/>
</dbReference>
<dbReference type="GO" id="GO:0006099">
    <property type="term" value="P:tricarboxylic acid cycle"/>
    <property type="evidence" value="ECO:0007669"/>
    <property type="project" value="UniProtKB-KW"/>
</dbReference>
<name>A0A8G2EYF7_9PROT</name>
<dbReference type="InterPro" id="IPR013815">
    <property type="entry name" value="ATP_grasp_subdomain_1"/>
</dbReference>
<dbReference type="InterPro" id="IPR032875">
    <property type="entry name" value="Succ_CoA_lig_flav_dom"/>
</dbReference>